<name>A0A2K3LNU5_TRIPR</name>
<evidence type="ECO:0000313" key="1">
    <source>
        <dbReference type="EMBL" id="PNX80200.1"/>
    </source>
</evidence>
<gene>
    <name evidence="1" type="ORF">L195_g036197</name>
</gene>
<accession>A0A2K3LNU5</accession>
<dbReference type="AlphaFoldDB" id="A0A2K3LNU5"/>
<dbReference type="EMBL" id="ASHM01037469">
    <property type="protein sequence ID" value="PNX80200.1"/>
    <property type="molecule type" value="Genomic_DNA"/>
</dbReference>
<sequence length="146" mass="16508">MNEASSKSTIFASDCKYVNSACLPLVFDCSSQSQQTNISVFNAPTITAPVSMNAACRLYSEALFPPQTARMRILRVFHQYLIAHLSVSIPVPNKFLKTKPYKMHPPSYISTIIQQLNNKPCLSHKHNQHNDICSYFLYISHNPTMI</sequence>
<organism evidence="1 2">
    <name type="scientific">Trifolium pratense</name>
    <name type="common">Red clover</name>
    <dbReference type="NCBI Taxonomy" id="57577"/>
    <lineage>
        <taxon>Eukaryota</taxon>
        <taxon>Viridiplantae</taxon>
        <taxon>Streptophyta</taxon>
        <taxon>Embryophyta</taxon>
        <taxon>Tracheophyta</taxon>
        <taxon>Spermatophyta</taxon>
        <taxon>Magnoliopsida</taxon>
        <taxon>eudicotyledons</taxon>
        <taxon>Gunneridae</taxon>
        <taxon>Pentapetalae</taxon>
        <taxon>rosids</taxon>
        <taxon>fabids</taxon>
        <taxon>Fabales</taxon>
        <taxon>Fabaceae</taxon>
        <taxon>Papilionoideae</taxon>
        <taxon>50 kb inversion clade</taxon>
        <taxon>NPAAA clade</taxon>
        <taxon>Hologalegina</taxon>
        <taxon>IRL clade</taxon>
        <taxon>Trifolieae</taxon>
        <taxon>Trifolium</taxon>
    </lineage>
</organism>
<reference evidence="1 2" key="1">
    <citation type="journal article" date="2014" name="Am. J. Bot.">
        <title>Genome assembly and annotation for red clover (Trifolium pratense; Fabaceae).</title>
        <authorList>
            <person name="Istvanek J."/>
            <person name="Jaros M."/>
            <person name="Krenek A."/>
            <person name="Repkova J."/>
        </authorList>
    </citation>
    <scope>NUCLEOTIDE SEQUENCE [LARGE SCALE GENOMIC DNA]</scope>
    <source>
        <strain evidence="2">cv. Tatra</strain>
        <tissue evidence="1">Young leaves</tissue>
    </source>
</reference>
<reference evidence="1 2" key="2">
    <citation type="journal article" date="2017" name="Front. Plant Sci.">
        <title>Gene Classification and Mining of Molecular Markers Useful in Red Clover (Trifolium pratense) Breeding.</title>
        <authorList>
            <person name="Istvanek J."/>
            <person name="Dluhosova J."/>
            <person name="Dluhos P."/>
            <person name="Patkova L."/>
            <person name="Nedelnik J."/>
            <person name="Repkova J."/>
        </authorList>
    </citation>
    <scope>NUCLEOTIDE SEQUENCE [LARGE SCALE GENOMIC DNA]</scope>
    <source>
        <strain evidence="2">cv. Tatra</strain>
        <tissue evidence="1">Young leaves</tissue>
    </source>
</reference>
<proteinExistence type="predicted"/>
<dbReference type="Proteomes" id="UP000236291">
    <property type="component" value="Unassembled WGS sequence"/>
</dbReference>
<protein>
    <submittedName>
        <fullName evidence="1">Uncharacterized protein</fullName>
    </submittedName>
</protein>
<comment type="caution">
    <text evidence="1">The sequence shown here is derived from an EMBL/GenBank/DDBJ whole genome shotgun (WGS) entry which is preliminary data.</text>
</comment>
<evidence type="ECO:0000313" key="2">
    <source>
        <dbReference type="Proteomes" id="UP000236291"/>
    </source>
</evidence>